<dbReference type="OrthoDB" id="408964at2759"/>
<feature type="compositionally biased region" description="Low complexity" evidence="7">
    <location>
        <begin position="150"/>
        <end position="160"/>
    </location>
</feature>
<dbReference type="SMART" id="SM00220">
    <property type="entry name" value="S_TKc"/>
    <property type="match status" value="1"/>
</dbReference>
<feature type="compositionally biased region" description="Basic and acidic residues" evidence="7">
    <location>
        <begin position="172"/>
        <end position="185"/>
    </location>
</feature>
<evidence type="ECO:0000256" key="1">
    <source>
        <dbReference type="ARBA" id="ARBA00022527"/>
    </source>
</evidence>
<evidence type="ECO:0000256" key="4">
    <source>
        <dbReference type="ARBA" id="ARBA00022777"/>
    </source>
</evidence>
<sequence length="533" mass="59927">MPARAANVMPARAANLMPARVANLMPARAANVMPARAANLMPAREANLMPAREANLMPPRGPNVWPARAADLWQVRAHIHVSPRVANLVQARINNELAERAATLRARAANRMQALMVNLPPAPAVNPPPAPAVNPPPAPAVNPPPPRRPAPLYLPAKRPAFGLEGAGSKRNRTSDPGEGPSDRSNSRVRNRPWLDEAEKDIPIILDDNKNNCKYQRIRFIGKGGFGICYKIREMATDKTFAAKVIAKKMLTKVTLKKALKREIEIHRPLTHKHVVGFHNSFEDMKNIYIILEYCSSRSLLDLQIKRHTLTVPECRYFIYEVLQGVLFLHQRKIIHRDLKPGNIFLNDQLHIKIGDFGLATKFNAKDDRTQTFCGTPNYMAPEMMSARGHSFKADIWSIGCMLYTLLVGTPPFDGAVVENTYTNIRSCYYKIPLSVHEEAASLIKMAVQRSPGRRPSVDKMLKHEFIHSSFRPISLPRCCFYTSPKINELDFVKIDEPRKNKPNPGPPAKKNERGRKKYKCDANSTYRTTWCGL</sequence>
<evidence type="ECO:0000259" key="8">
    <source>
        <dbReference type="PROSITE" id="PS50011"/>
    </source>
</evidence>
<evidence type="ECO:0000256" key="6">
    <source>
        <dbReference type="PROSITE-ProRule" id="PRU10141"/>
    </source>
</evidence>
<evidence type="ECO:0000256" key="5">
    <source>
        <dbReference type="ARBA" id="ARBA00022840"/>
    </source>
</evidence>
<evidence type="ECO:0000256" key="2">
    <source>
        <dbReference type="ARBA" id="ARBA00022679"/>
    </source>
</evidence>
<dbReference type="Proteomes" id="UP000829999">
    <property type="component" value="Chromosome 25"/>
</dbReference>
<gene>
    <name evidence="10" type="primary">LOC118281079</name>
</gene>
<feature type="region of interest" description="Disordered" evidence="7">
    <location>
        <begin position="495"/>
        <end position="518"/>
    </location>
</feature>
<keyword evidence="2" id="KW-0808">Transferase</keyword>
<dbReference type="GO" id="GO:0000922">
    <property type="term" value="C:spindle pole"/>
    <property type="evidence" value="ECO:0007669"/>
    <property type="project" value="TreeGrafter"/>
</dbReference>
<dbReference type="FunFam" id="3.30.200.20:FF:000042">
    <property type="entry name" value="Aurora kinase A"/>
    <property type="match status" value="1"/>
</dbReference>
<keyword evidence="3 6" id="KW-0547">Nucleotide-binding</keyword>
<protein>
    <submittedName>
        <fullName evidence="10">Serine/threonine-protein kinase polo-like</fullName>
    </submittedName>
</protein>
<keyword evidence="5 6" id="KW-0067">ATP-binding</keyword>
<dbReference type="RefSeq" id="XP_050560178.1">
    <property type="nucleotide sequence ID" value="XM_050704221.1"/>
</dbReference>
<dbReference type="Gene3D" id="3.30.200.20">
    <property type="entry name" value="Phosphorylase Kinase, domain 1"/>
    <property type="match status" value="1"/>
</dbReference>
<dbReference type="GO" id="GO:0005634">
    <property type="term" value="C:nucleus"/>
    <property type="evidence" value="ECO:0007669"/>
    <property type="project" value="TreeGrafter"/>
</dbReference>
<dbReference type="InterPro" id="IPR017441">
    <property type="entry name" value="Protein_kinase_ATP_BS"/>
</dbReference>
<dbReference type="InterPro" id="IPR000719">
    <property type="entry name" value="Prot_kinase_dom"/>
</dbReference>
<dbReference type="AlphaFoldDB" id="A0A9R0E7J0"/>
<dbReference type="GO" id="GO:0007052">
    <property type="term" value="P:mitotic spindle organization"/>
    <property type="evidence" value="ECO:0007669"/>
    <property type="project" value="TreeGrafter"/>
</dbReference>
<keyword evidence="1" id="KW-0723">Serine/threonine-protein kinase</keyword>
<name>A0A9R0E7J0_SPOFR</name>
<feature type="compositionally biased region" description="Pro residues" evidence="7">
    <location>
        <begin position="128"/>
        <end position="149"/>
    </location>
</feature>
<reference evidence="10" key="1">
    <citation type="submission" date="2025-08" db="UniProtKB">
        <authorList>
            <consortium name="RefSeq"/>
        </authorList>
    </citation>
    <scope>IDENTIFICATION</scope>
    <source>
        <tissue evidence="10">Whole larval tissue</tissue>
    </source>
</reference>
<dbReference type="GO" id="GO:0005524">
    <property type="term" value="F:ATP binding"/>
    <property type="evidence" value="ECO:0007669"/>
    <property type="project" value="UniProtKB-UniRule"/>
</dbReference>
<evidence type="ECO:0000313" key="10">
    <source>
        <dbReference type="RefSeq" id="XP_050560178.1"/>
    </source>
</evidence>
<dbReference type="GO" id="GO:0004674">
    <property type="term" value="F:protein serine/threonine kinase activity"/>
    <property type="evidence" value="ECO:0007669"/>
    <property type="project" value="UniProtKB-KW"/>
</dbReference>
<keyword evidence="4" id="KW-0418">Kinase</keyword>
<evidence type="ECO:0000313" key="9">
    <source>
        <dbReference type="Proteomes" id="UP000829999"/>
    </source>
</evidence>
<dbReference type="PROSITE" id="PS00108">
    <property type="entry name" value="PROTEIN_KINASE_ST"/>
    <property type="match status" value="1"/>
</dbReference>
<organism evidence="9 10">
    <name type="scientific">Spodoptera frugiperda</name>
    <name type="common">Fall armyworm</name>
    <dbReference type="NCBI Taxonomy" id="7108"/>
    <lineage>
        <taxon>Eukaryota</taxon>
        <taxon>Metazoa</taxon>
        <taxon>Ecdysozoa</taxon>
        <taxon>Arthropoda</taxon>
        <taxon>Hexapoda</taxon>
        <taxon>Insecta</taxon>
        <taxon>Pterygota</taxon>
        <taxon>Neoptera</taxon>
        <taxon>Endopterygota</taxon>
        <taxon>Lepidoptera</taxon>
        <taxon>Glossata</taxon>
        <taxon>Ditrysia</taxon>
        <taxon>Noctuoidea</taxon>
        <taxon>Noctuidae</taxon>
        <taxon>Amphipyrinae</taxon>
        <taxon>Spodoptera</taxon>
    </lineage>
</organism>
<keyword evidence="9" id="KW-1185">Reference proteome</keyword>
<dbReference type="FunFam" id="1.10.510.10:FF:000571">
    <property type="entry name" value="Maternal embryonic leucine zipper kinase"/>
    <property type="match status" value="1"/>
</dbReference>
<feature type="domain" description="Protein kinase" evidence="8">
    <location>
        <begin position="214"/>
        <end position="466"/>
    </location>
</feature>
<evidence type="ECO:0000256" key="3">
    <source>
        <dbReference type="ARBA" id="ARBA00022741"/>
    </source>
</evidence>
<feature type="region of interest" description="Disordered" evidence="7">
    <location>
        <begin position="128"/>
        <end position="192"/>
    </location>
</feature>
<evidence type="ECO:0000256" key="7">
    <source>
        <dbReference type="SAM" id="MobiDB-lite"/>
    </source>
</evidence>
<proteinExistence type="predicted"/>
<dbReference type="SUPFAM" id="SSF56112">
    <property type="entry name" value="Protein kinase-like (PK-like)"/>
    <property type="match status" value="1"/>
</dbReference>
<dbReference type="GO" id="GO:0000776">
    <property type="term" value="C:kinetochore"/>
    <property type="evidence" value="ECO:0007669"/>
    <property type="project" value="TreeGrafter"/>
</dbReference>
<dbReference type="PANTHER" id="PTHR24345:SF0">
    <property type="entry name" value="CELL CYCLE SERINE_THREONINE-PROTEIN KINASE CDC5_MSD2"/>
    <property type="match status" value="1"/>
</dbReference>
<accession>A0A9R0E7J0</accession>
<dbReference type="GO" id="GO:0005737">
    <property type="term" value="C:cytoplasm"/>
    <property type="evidence" value="ECO:0007669"/>
    <property type="project" value="TreeGrafter"/>
</dbReference>
<dbReference type="Pfam" id="PF00069">
    <property type="entry name" value="Pkinase"/>
    <property type="match status" value="1"/>
</dbReference>
<dbReference type="InterPro" id="IPR011009">
    <property type="entry name" value="Kinase-like_dom_sf"/>
</dbReference>
<dbReference type="InterPro" id="IPR008271">
    <property type="entry name" value="Ser/Thr_kinase_AS"/>
</dbReference>
<dbReference type="PANTHER" id="PTHR24345">
    <property type="entry name" value="SERINE/THREONINE-PROTEIN KINASE PLK"/>
    <property type="match status" value="1"/>
</dbReference>
<dbReference type="GeneID" id="118281079"/>
<feature type="binding site" evidence="6">
    <location>
        <position position="248"/>
    </location>
    <ligand>
        <name>ATP</name>
        <dbReference type="ChEBI" id="CHEBI:30616"/>
    </ligand>
</feature>
<dbReference type="PROSITE" id="PS50011">
    <property type="entry name" value="PROTEIN_KINASE_DOM"/>
    <property type="match status" value="1"/>
</dbReference>
<dbReference type="PROSITE" id="PS00107">
    <property type="entry name" value="PROTEIN_KINASE_ATP"/>
    <property type="match status" value="1"/>
</dbReference>
<dbReference type="Gene3D" id="1.10.510.10">
    <property type="entry name" value="Transferase(Phosphotransferase) domain 1"/>
    <property type="match status" value="1"/>
</dbReference>